<dbReference type="Pfam" id="PF21447">
    <property type="entry name" value="Ppx-GppA_III"/>
    <property type="match status" value="1"/>
</dbReference>
<sequence length="97" mass="10393">MAAAARSFGVDVDHARAVTDAALGLFDALAPKEKWGPHEALALRVAAGLHDAGTVIDLWRHAHHSAYLVRNYPILGLDQREILLASMAAYLHEGGSL</sequence>
<reference evidence="2" key="1">
    <citation type="submission" date="2013-08" db="EMBL/GenBank/DDBJ databases">
        <authorList>
            <person name="Mendez C."/>
            <person name="Richter M."/>
            <person name="Ferrer M."/>
            <person name="Sanchez J."/>
        </authorList>
    </citation>
    <scope>NUCLEOTIDE SEQUENCE</scope>
</reference>
<comment type="caution">
    <text evidence="2">The sequence shown here is derived from an EMBL/GenBank/DDBJ whole genome shotgun (WGS) entry which is preliminary data.</text>
</comment>
<name>T1C0P8_9ZZZZ</name>
<dbReference type="SUPFAM" id="SSF109604">
    <property type="entry name" value="HD-domain/PDEase-like"/>
    <property type="match status" value="1"/>
</dbReference>
<evidence type="ECO:0000313" key="2">
    <source>
        <dbReference type="EMBL" id="EQD58864.1"/>
    </source>
</evidence>
<feature type="domain" description="Ppx/GppA phosphatase C-terminal" evidence="1">
    <location>
        <begin position="4"/>
        <end position="90"/>
    </location>
</feature>
<evidence type="ECO:0000259" key="1">
    <source>
        <dbReference type="Pfam" id="PF21447"/>
    </source>
</evidence>
<dbReference type="EMBL" id="AUZY01005484">
    <property type="protein sequence ID" value="EQD58864.1"/>
    <property type="molecule type" value="Genomic_DNA"/>
</dbReference>
<dbReference type="InterPro" id="IPR048950">
    <property type="entry name" value="Ppx_GppA_C"/>
</dbReference>
<dbReference type="AlphaFoldDB" id="T1C0P8"/>
<accession>T1C0P8</accession>
<dbReference type="Gene3D" id="1.10.3210.10">
    <property type="entry name" value="Hypothetical protein af1432"/>
    <property type="match status" value="1"/>
</dbReference>
<feature type="non-terminal residue" evidence="2">
    <location>
        <position position="97"/>
    </location>
</feature>
<reference evidence="2" key="2">
    <citation type="journal article" date="2014" name="ISME J.">
        <title>Microbial stratification in low pH oxic and suboxic macroscopic growths along an acid mine drainage.</title>
        <authorList>
            <person name="Mendez-Garcia C."/>
            <person name="Mesa V."/>
            <person name="Sprenger R.R."/>
            <person name="Richter M."/>
            <person name="Diez M.S."/>
            <person name="Solano J."/>
            <person name="Bargiela R."/>
            <person name="Golyshina O.V."/>
            <person name="Manteca A."/>
            <person name="Ramos J.L."/>
            <person name="Gallego J.R."/>
            <person name="Llorente I."/>
            <person name="Martins Dos Santos V.A."/>
            <person name="Jensen O.N."/>
            <person name="Pelaez A.I."/>
            <person name="Sanchez J."/>
            <person name="Ferrer M."/>
        </authorList>
    </citation>
    <scope>NUCLEOTIDE SEQUENCE</scope>
</reference>
<protein>
    <submittedName>
        <fullName evidence="2">Exopolyphosphatase</fullName>
    </submittedName>
</protein>
<organism evidence="2">
    <name type="scientific">mine drainage metagenome</name>
    <dbReference type="NCBI Taxonomy" id="410659"/>
    <lineage>
        <taxon>unclassified sequences</taxon>
        <taxon>metagenomes</taxon>
        <taxon>ecological metagenomes</taxon>
    </lineage>
</organism>
<proteinExistence type="predicted"/>
<gene>
    <name evidence="2" type="ORF">B1B_08414</name>
</gene>